<dbReference type="GO" id="GO:0005829">
    <property type="term" value="C:cytosol"/>
    <property type="evidence" value="ECO:0007669"/>
    <property type="project" value="TreeGrafter"/>
</dbReference>
<evidence type="ECO:0000256" key="8">
    <source>
        <dbReference type="SAM" id="Phobius"/>
    </source>
</evidence>
<feature type="transmembrane region" description="Helical" evidence="8">
    <location>
        <begin position="117"/>
        <end position="135"/>
    </location>
</feature>
<evidence type="ECO:0000256" key="3">
    <source>
        <dbReference type="ARBA" id="ARBA00012759"/>
    </source>
</evidence>
<dbReference type="GO" id="GO:0005634">
    <property type="term" value="C:nucleus"/>
    <property type="evidence" value="ECO:0007669"/>
    <property type="project" value="TreeGrafter"/>
</dbReference>
<dbReference type="Proteomes" id="UP000752696">
    <property type="component" value="Unassembled WGS sequence"/>
</dbReference>
<organism evidence="10 11">
    <name type="scientific">Heterotrigona itama</name>
    <dbReference type="NCBI Taxonomy" id="395501"/>
    <lineage>
        <taxon>Eukaryota</taxon>
        <taxon>Metazoa</taxon>
        <taxon>Ecdysozoa</taxon>
        <taxon>Arthropoda</taxon>
        <taxon>Hexapoda</taxon>
        <taxon>Insecta</taxon>
        <taxon>Pterygota</taxon>
        <taxon>Neoptera</taxon>
        <taxon>Endopterygota</taxon>
        <taxon>Hymenoptera</taxon>
        <taxon>Apocrita</taxon>
        <taxon>Aculeata</taxon>
        <taxon>Apoidea</taxon>
        <taxon>Anthophila</taxon>
        <taxon>Apidae</taxon>
        <taxon>Heterotrigona</taxon>
    </lineage>
</organism>
<keyword evidence="8" id="KW-0812">Transmembrane</keyword>
<dbReference type="CDD" id="cd02257">
    <property type="entry name" value="Peptidase_C19"/>
    <property type="match status" value="1"/>
</dbReference>
<dbReference type="InterPro" id="IPR001394">
    <property type="entry name" value="Peptidase_C19_UCH"/>
</dbReference>
<dbReference type="PANTHER" id="PTHR24006">
    <property type="entry name" value="UBIQUITIN CARBOXYL-TERMINAL HYDROLASE"/>
    <property type="match status" value="1"/>
</dbReference>
<dbReference type="Pfam" id="PF00443">
    <property type="entry name" value="UCH"/>
    <property type="match status" value="1"/>
</dbReference>
<keyword evidence="4" id="KW-0645">Protease</keyword>
<sequence length="537" mass="59892">VETPQDYKVSIAHDDFPTPKQQQHDRVLVFGRSSSYLRISHAHAIQTCVAKTLALAVFQEIFHFNKHSMKMDVEKVAVFASVGFAIAIAAFVIWGPSPKPRKKGRVIGINNLGYTCFLNSLLQALAACPVFIGWLKKQYDKNGKVNFISTLLSVFEKINGYAEDLYSDVTPIEIISSLGNQWKFAPGHQDVHELFHVVLSALQTEIQPGSRKGCLSDALPQSPIMITDTKKLGDPLTFRSVSCNDIVSANKNLNIPNGFDKNCNNHVISSTTSISSISIAHNKPGIILARSSELLSKNVEIEKNKESFKPWNSLCTISFSTAPPISIEVHPFSGLLTSQLQCSCCKWKSAVHYDKLETVSLPLPPLGPHIRSHHTLEELLTRFVTSEVVQDVLCDGCGMRCLATKTLTLGKLPKCLCLHISRTTWSSSGIPIKRDDPVKFPEILTLDPYTFTETKKRNARGDPEATMLLSNRSTLQDKHKYQLRAIVEHRGPVDSGHFVCYRRGNKNNQWLYTSDNVVESIPLIEVLCATPYLLFYE</sequence>
<feature type="domain" description="USP" evidence="9">
    <location>
        <begin position="107"/>
        <end position="537"/>
    </location>
</feature>
<feature type="transmembrane region" description="Helical" evidence="8">
    <location>
        <begin position="76"/>
        <end position="97"/>
    </location>
</feature>
<accession>A0A6V7H8J5</accession>
<evidence type="ECO:0000256" key="7">
    <source>
        <dbReference type="ARBA" id="ARBA00022807"/>
    </source>
</evidence>
<dbReference type="InterPro" id="IPR028889">
    <property type="entry name" value="USP"/>
</dbReference>
<dbReference type="Gene3D" id="3.90.70.10">
    <property type="entry name" value="Cysteine proteinases"/>
    <property type="match status" value="1"/>
</dbReference>
<comment type="catalytic activity">
    <reaction evidence="1">
        <text>Thiol-dependent hydrolysis of ester, thioester, amide, peptide and isopeptide bonds formed by the C-terminal Gly of ubiquitin (a 76-residue protein attached to proteins as an intracellular targeting signal).</text>
        <dbReference type="EC" id="3.4.19.12"/>
    </reaction>
</comment>
<dbReference type="GO" id="GO:0004843">
    <property type="term" value="F:cysteine-type deubiquitinase activity"/>
    <property type="evidence" value="ECO:0007669"/>
    <property type="project" value="UniProtKB-EC"/>
</dbReference>
<keyword evidence="6" id="KW-0378">Hydrolase</keyword>
<evidence type="ECO:0000256" key="2">
    <source>
        <dbReference type="ARBA" id="ARBA00009085"/>
    </source>
</evidence>
<dbReference type="OrthoDB" id="2248014at2759"/>
<evidence type="ECO:0000256" key="4">
    <source>
        <dbReference type="ARBA" id="ARBA00022670"/>
    </source>
</evidence>
<evidence type="ECO:0000256" key="6">
    <source>
        <dbReference type="ARBA" id="ARBA00022801"/>
    </source>
</evidence>
<dbReference type="PROSITE" id="PS50235">
    <property type="entry name" value="USP_3"/>
    <property type="match status" value="1"/>
</dbReference>
<feature type="non-terminal residue" evidence="10">
    <location>
        <position position="1"/>
    </location>
</feature>
<dbReference type="InterPro" id="IPR018200">
    <property type="entry name" value="USP_CS"/>
</dbReference>
<evidence type="ECO:0000313" key="11">
    <source>
        <dbReference type="Proteomes" id="UP000752696"/>
    </source>
</evidence>
<keyword evidence="11" id="KW-1185">Reference proteome</keyword>
<keyword evidence="8" id="KW-1133">Transmembrane helix</keyword>
<dbReference type="GO" id="GO:0006508">
    <property type="term" value="P:proteolysis"/>
    <property type="evidence" value="ECO:0007669"/>
    <property type="project" value="UniProtKB-KW"/>
</dbReference>
<protein>
    <recommendedName>
        <fullName evidence="3">ubiquitinyl hydrolase 1</fullName>
        <ecNumber evidence="3">3.4.19.12</ecNumber>
    </recommendedName>
</protein>
<dbReference type="PANTHER" id="PTHR24006:SF888">
    <property type="entry name" value="UBIQUITIN CARBOXYL-TERMINAL HYDROLASE 30"/>
    <property type="match status" value="1"/>
</dbReference>
<comment type="similarity">
    <text evidence="2">Belongs to the peptidase C19 family.</text>
</comment>
<dbReference type="InterPro" id="IPR038765">
    <property type="entry name" value="Papain-like_cys_pep_sf"/>
</dbReference>
<reference evidence="10" key="1">
    <citation type="submission" date="2020-07" db="EMBL/GenBank/DDBJ databases">
        <authorList>
            <person name="Nazaruddin N."/>
        </authorList>
    </citation>
    <scope>NUCLEOTIDE SEQUENCE</scope>
</reference>
<evidence type="ECO:0000259" key="9">
    <source>
        <dbReference type="PROSITE" id="PS50235"/>
    </source>
</evidence>
<dbReference type="GO" id="GO:0016579">
    <property type="term" value="P:protein deubiquitination"/>
    <property type="evidence" value="ECO:0007669"/>
    <property type="project" value="InterPro"/>
</dbReference>
<dbReference type="EC" id="3.4.19.12" evidence="3"/>
<dbReference type="AlphaFoldDB" id="A0A6V7H8J5"/>
<keyword evidence="5" id="KW-0833">Ubl conjugation pathway</keyword>
<evidence type="ECO:0000313" key="10">
    <source>
        <dbReference type="EMBL" id="CAD1476438.1"/>
    </source>
</evidence>
<comment type="caution">
    <text evidence="10">The sequence shown here is derived from an EMBL/GenBank/DDBJ whole genome shotgun (WGS) entry which is preliminary data.</text>
</comment>
<evidence type="ECO:0000256" key="1">
    <source>
        <dbReference type="ARBA" id="ARBA00000707"/>
    </source>
</evidence>
<dbReference type="InterPro" id="IPR050164">
    <property type="entry name" value="Peptidase_C19"/>
</dbReference>
<feature type="non-terminal residue" evidence="10">
    <location>
        <position position="537"/>
    </location>
</feature>
<proteinExistence type="inferred from homology"/>
<dbReference type="EMBL" id="CAJDYZ010009361">
    <property type="protein sequence ID" value="CAD1476438.1"/>
    <property type="molecule type" value="Genomic_DNA"/>
</dbReference>
<name>A0A6V7H8J5_9HYME</name>
<evidence type="ECO:0000256" key="5">
    <source>
        <dbReference type="ARBA" id="ARBA00022786"/>
    </source>
</evidence>
<dbReference type="SUPFAM" id="SSF54001">
    <property type="entry name" value="Cysteine proteinases"/>
    <property type="match status" value="1"/>
</dbReference>
<keyword evidence="7" id="KW-0788">Thiol protease</keyword>
<dbReference type="PROSITE" id="PS00973">
    <property type="entry name" value="USP_2"/>
    <property type="match status" value="1"/>
</dbReference>
<keyword evidence="8" id="KW-0472">Membrane</keyword>
<gene>
    <name evidence="10" type="ORF">MHI_LOCUS644962</name>
</gene>